<proteinExistence type="predicted"/>
<dbReference type="RefSeq" id="XP_018825556.1">
    <property type="nucleotide sequence ID" value="XM_018970011.2"/>
</dbReference>
<dbReference type="Proteomes" id="UP000235220">
    <property type="component" value="Chromosome 12"/>
</dbReference>
<dbReference type="Pfam" id="PF12776">
    <property type="entry name" value="Myb_DNA-bind_3"/>
    <property type="match status" value="1"/>
</dbReference>
<evidence type="ECO:0000313" key="2">
    <source>
        <dbReference type="Proteomes" id="UP000235220"/>
    </source>
</evidence>
<dbReference type="AlphaFoldDB" id="A0A2I4F1N5"/>
<keyword evidence="2" id="KW-1185">Reference proteome</keyword>
<sequence>MPKQKKATTTNNCKHRSSVRKFQCKWRPRHTSATTDPKMRLYQRYHLRSSSCVPHRQPYFLRSSGRSSYKQHTIDDVEVVRDHDLWSGGLEKMLVDILYQETLEGKLVGARITNHDTVRLATRLNQLGIRPVDASQVKGKIVRLKKTQREFTDLIGQMGMGWNPITKTVVATEEHWANAIRVRSQWKKYKTNGCANYDILCMIFDQAVATKEQQLEEELRARGPVLGSGVGLDSTIDLDDISMTPSTQGGVSQRRPPCRRRRDIVGPSYSPELSAAIQTLAATSKQRADLDAKMFEQCSSKRSRGEGSNSGSDAGFSSVAQCMKFLQDITPPLPSDVHLRAVKAFMDPNVLIVFQHMPPEMRIQWVWSLG</sequence>
<dbReference type="PANTHER" id="PTHR47584:SF14">
    <property type="entry name" value="L10-INTERACTING MYB DOMAIN-CONTAINING PROTEIN-LIKE"/>
    <property type="match status" value="1"/>
</dbReference>
<dbReference type="InterPro" id="IPR045026">
    <property type="entry name" value="LIMYB"/>
</dbReference>
<protein>
    <submittedName>
        <fullName evidence="3">Uncharacterized protein LOC108994697 isoform X2</fullName>
    </submittedName>
</protein>
<name>A0A2I4F1N5_JUGRE</name>
<reference evidence="3" key="1">
    <citation type="submission" date="2025-08" db="UniProtKB">
        <authorList>
            <consortium name="RefSeq"/>
        </authorList>
    </citation>
    <scope>IDENTIFICATION</scope>
    <source>
        <tissue evidence="3">Leaves</tissue>
    </source>
</reference>
<evidence type="ECO:0000313" key="3">
    <source>
        <dbReference type="RefSeq" id="XP_018825556.1"/>
    </source>
</evidence>
<dbReference type="Gramene" id="Jr12_11000_p1">
    <property type="protein sequence ID" value="cds.Jr12_11000_p1"/>
    <property type="gene ID" value="Jr12_11000"/>
</dbReference>
<dbReference type="PANTHER" id="PTHR47584">
    <property type="match status" value="1"/>
</dbReference>
<gene>
    <name evidence="3" type="primary">LOC108994697</name>
</gene>
<feature type="region of interest" description="Disordered" evidence="1">
    <location>
        <begin position="237"/>
        <end position="266"/>
    </location>
</feature>
<evidence type="ECO:0000256" key="1">
    <source>
        <dbReference type="SAM" id="MobiDB-lite"/>
    </source>
</evidence>
<dbReference type="GeneID" id="108994697"/>
<organism evidence="2 3">
    <name type="scientific">Juglans regia</name>
    <name type="common">English walnut</name>
    <dbReference type="NCBI Taxonomy" id="51240"/>
    <lineage>
        <taxon>Eukaryota</taxon>
        <taxon>Viridiplantae</taxon>
        <taxon>Streptophyta</taxon>
        <taxon>Embryophyta</taxon>
        <taxon>Tracheophyta</taxon>
        <taxon>Spermatophyta</taxon>
        <taxon>Magnoliopsida</taxon>
        <taxon>eudicotyledons</taxon>
        <taxon>Gunneridae</taxon>
        <taxon>Pentapetalae</taxon>
        <taxon>rosids</taxon>
        <taxon>fabids</taxon>
        <taxon>Fagales</taxon>
        <taxon>Juglandaceae</taxon>
        <taxon>Juglans</taxon>
    </lineage>
</organism>
<accession>A0A2I4F1N5</accession>
<dbReference type="OrthoDB" id="686198at2759"/>
<dbReference type="InterPro" id="IPR024752">
    <property type="entry name" value="Myb/SANT-like_dom"/>
</dbReference>